<reference evidence="1" key="2">
    <citation type="journal article" date="2015" name="Fish Shellfish Immunol.">
        <title>Early steps in the European eel (Anguilla anguilla)-Vibrio vulnificus interaction in the gills: Role of the RtxA13 toxin.</title>
        <authorList>
            <person name="Callol A."/>
            <person name="Pajuelo D."/>
            <person name="Ebbesson L."/>
            <person name="Teles M."/>
            <person name="MacKenzie S."/>
            <person name="Amaro C."/>
        </authorList>
    </citation>
    <scope>NUCLEOTIDE SEQUENCE</scope>
</reference>
<accession>A0A0E9VR62</accession>
<proteinExistence type="predicted"/>
<dbReference type="EMBL" id="GBXM01027953">
    <property type="protein sequence ID" value="JAH80624.1"/>
    <property type="molecule type" value="Transcribed_RNA"/>
</dbReference>
<dbReference type="AlphaFoldDB" id="A0A0E9VR62"/>
<evidence type="ECO:0000313" key="1">
    <source>
        <dbReference type="EMBL" id="JAH80624.1"/>
    </source>
</evidence>
<protein>
    <submittedName>
        <fullName evidence="1">Uncharacterized protein</fullName>
    </submittedName>
</protein>
<organism evidence="1">
    <name type="scientific">Anguilla anguilla</name>
    <name type="common">European freshwater eel</name>
    <name type="synonym">Muraena anguilla</name>
    <dbReference type="NCBI Taxonomy" id="7936"/>
    <lineage>
        <taxon>Eukaryota</taxon>
        <taxon>Metazoa</taxon>
        <taxon>Chordata</taxon>
        <taxon>Craniata</taxon>
        <taxon>Vertebrata</taxon>
        <taxon>Euteleostomi</taxon>
        <taxon>Actinopterygii</taxon>
        <taxon>Neopterygii</taxon>
        <taxon>Teleostei</taxon>
        <taxon>Anguilliformes</taxon>
        <taxon>Anguillidae</taxon>
        <taxon>Anguilla</taxon>
    </lineage>
</organism>
<reference evidence="1" key="1">
    <citation type="submission" date="2014-11" db="EMBL/GenBank/DDBJ databases">
        <authorList>
            <person name="Amaro Gonzalez C."/>
        </authorList>
    </citation>
    <scope>NUCLEOTIDE SEQUENCE</scope>
</reference>
<name>A0A0E9VR62_ANGAN</name>
<sequence>MRQICQGIPIGASVWPCSVYIYSCQRRNGRVGFCTWFKQYWRLCKSCILHNGVRCHD</sequence>